<accession>A0ACB0E5R9</accession>
<reference evidence="1" key="1">
    <citation type="submission" date="2023-05" db="EMBL/GenBank/DDBJ databases">
        <authorList>
            <consortium name="ELIXIR-Norway"/>
        </authorList>
    </citation>
    <scope>NUCLEOTIDE SEQUENCE</scope>
</reference>
<proteinExistence type="predicted"/>
<dbReference type="Proteomes" id="UP001162501">
    <property type="component" value="Chromosome 15"/>
</dbReference>
<name>A0ACB0E5R9_RANTA</name>
<evidence type="ECO:0000313" key="2">
    <source>
        <dbReference type="Proteomes" id="UP001162501"/>
    </source>
</evidence>
<protein>
    <submittedName>
        <fullName evidence="1">Uncharacterized protein</fullName>
    </submittedName>
</protein>
<evidence type="ECO:0000313" key="1">
    <source>
        <dbReference type="EMBL" id="CAI9695673.1"/>
    </source>
</evidence>
<gene>
    <name evidence="1" type="ORF">MRATA1EN3_LOCUS6886</name>
</gene>
<sequence>MKRSKELITKNHNQEDISILRCWKCRKCIASSGCFMEYLENQVTKNTNDSADDENICHVWHMNIEALPEWIHCLIQKAQWTVGKLNCPFCGARLGGFNFVSTPKCSCGQLAAVHLSKSRTDYQPTQSGRLMRPSLKYLSHPRVQSGGDKETLLTGGACRNRNHRFFNMGPNNSGPGRLTEALCLEVRSTYFKMKNEKLLFKASDPKYQLFVPQFVTTRCAPRAFHRKSHSLDLSISEKLTLLPTLYEIHSKTTVYPGLNETQPVDLPSLPLESNKNNCSFQISSSFDPNMLLQRYSVAPRETQTQRGGEFQHGLEASAVYSGHASPNSLTFLMDLPAAGRSTLEVADQDEHLSPLNFLHSGSFSLGAINQRLSKREKSKLKNLRRKQRRHERWLQKQTLDNEMSTDDDNEYAEEKESYICAVCLDVYFNPYMCYPCHHIFCEPCLRTLAKDNPASTPCPLCRTVISRVFFQTELNNATKTFFTKEYLKRKQSFQKSSSAKWPLPNCRKAFHLFGGFHRRAAPVTRRQFPHGAHRMDYLHFEDDSRGWWFDMDMVIIYIYSVNWLVQEFNTQVALYRELVISIGDVSVSCPSLRAEMHKTRTKGCEMARQAHQKLAAISGPEDGEIHPEICRLYIQLQCCLEMYTTEMLKSICLLGSLQFHRKGKEPGGGTKSLDCKIEECAETPALEDSSSSPVDIQQHSWQVSTDIENTERDMREMKNLLSKLRETMPLPLKNQDDSSLLNLTPYPLVRRRKRRFFGLCCLVSS</sequence>
<organism evidence="1 2">
    <name type="scientific">Rangifer tarandus platyrhynchus</name>
    <name type="common">Svalbard reindeer</name>
    <dbReference type="NCBI Taxonomy" id="3082113"/>
    <lineage>
        <taxon>Eukaryota</taxon>
        <taxon>Metazoa</taxon>
        <taxon>Chordata</taxon>
        <taxon>Craniata</taxon>
        <taxon>Vertebrata</taxon>
        <taxon>Euteleostomi</taxon>
        <taxon>Mammalia</taxon>
        <taxon>Eutheria</taxon>
        <taxon>Laurasiatheria</taxon>
        <taxon>Artiodactyla</taxon>
        <taxon>Ruminantia</taxon>
        <taxon>Pecora</taxon>
        <taxon>Cervidae</taxon>
        <taxon>Odocoileinae</taxon>
        <taxon>Rangifer</taxon>
    </lineage>
</organism>
<dbReference type="EMBL" id="OX596099">
    <property type="protein sequence ID" value="CAI9695673.1"/>
    <property type="molecule type" value="Genomic_DNA"/>
</dbReference>